<reference evidence="2" key="1">
    <citation type="submission" date="2021-01" db="EMBL/GenBank/DDBJ databases">
        <title>Whole genome shotgun sequence of Dactylosporangium siamense NBRC 106093.</title>
        <authorList>
            <person name="Komaki H."/>
            <person name="Tamura T."/>
        </authorList>
    </citation>
    <scope>NUCLEOTIDE SEQUENCE</scope>
    <source>
        <strain evidence="2">NBRC 106093</strain>
    </source>
</reference>
<dbReference type="Proteomes" id="UP000660611">
    <property type="component" value="Unassembled WGS sequence"/>
</dbReference>
<dbReference type="AlphaFoldDB" id="A0A919PNY6"/>
<dbReference type="Pfam" id="PF04149">
    <property type="entry name" value="DUF397"/>
    <property type="match status" value="1"/>
</dbReference>
<evidence type="ECO:0000259" key="1">
    <source>
        <dbReference type="Pfam" id="PF04149"/>
    </source>
</evidence>
<dbReference type="RefSeq" id="WP_203849186.1">
    <property type="nucleotide sequence ID" value="NZ_BONQ01000083.1"/>
</dbReference>
<protein>
    <recommendedName>
        <fullName evidence="1">DUF397 domain-containing protein</fullName>
    </recommendedName>
</protein>
<dbReference type="InterPro" id="IPR007278">
    <property type="entry name" value="DUF397"/>
</dbReference>
<keyword evidence="3" id="KW-1185">Reference proteome</keyword>
<sequence length="66" mass="7242">MQVIEAPLAWRRSQACASTACVEIAEQLSAFFVRDSKDTDGSVLKFQRADWGSFIAGIRANALEAH</sequence>
<organism evidence="2 3">
    <name type="scientific">Dactylosporangium siamense</name>
    <dbReference type="NCBI Taxonomy" id="685454"/>
    <lineage>
        <taxon>Bacteria</taxon>
        <taxon>Bacillati</taxon>
        <taxon>Actinomycetota</taxon>
        <taxon>Actinomycetes</taxon>
        <taxon>Micromonosporales</taxon>
        <taxon>Micromonosporaceae</taxon>
        <taxon>Dactylosporangium</taxon>
    </lineage>
</organism>
<feature type="domain" description="DUF397" evidence="1">
    <location>
        <begin position="8"/>
        <end position="59"/>
    </location>
</feature>
<proteinExistence type="predicted"/>
<gene>
    <name evidence="2" type="ORF">Dsi01nite_055000</name>
</gene>
<evidence type="ECO:0000313" key="2">
    <source>
        <dbReference type="EMBL" id="GIG47459.1"/>
    </source>
</evidence>
<name>A0A919PNY6_9ACTN</name>
<dbReference type="EMBL" id="BONQ01000083">
    <property type="protein sequence ID" value="GIG47459.1"/>
    <property type="molecule type" value="Genomic_DNA"/>
</dbReference>
<accession>A0A919PNY6</accession>
<comment type="caution">
    <text evidence="2">The sequence shown here is derived from an EMBL/GenBank/DDBJ whole genome shotgun (WGS) entry which is preliminary data.</text>
</comment>
<evidence type="ECO:0000313" key="3">
    <source>
        <dbReference type="Proteomes" id="UP000660611"/>
    </source>
</evidence>